<evidence type="ECO:0000256" key="5">
    <source>
        <dbReference type="ARBA" id="ARBA00022691"/>
    </source>
</evidence>
<name>A0A4V2EU56_9PSEU</name>
<dbReference type="SUPFAM" id="SSF53335">
    <property type="entry name" value="S-adenosyl-L-methionine-dependent methyltransferases"/>
    <property type="match status" value="1"/>
</dbReference>
<dbReference type="CDD" id="cd02440">
    <property type="entry name" value="AdoMet_MTases"/>
    <property type="match status" value="1"/>
</dbReference>
<dbReference type="NCBIfam" id="TIGR02467">
    <property type="entry name" value="CbiE"/>
    <property type="match status" value="1"/>
</dbReference>
<dbReference type="Proteomes" id="UP000294257">
    <property type="component" value="Unassembled WGS sequence"/>
</dbReference>
<evidence type="ECO:0000256" key="2">
    <source>
        <dbReference type="ARBA" id="ARBA00022573"/>
    </source>
</evidence>
<protein>
    <submittedName>
        <fullName evidence="7">Precorrin-6Y C5,15-methyltransferase (Decarboxylating)</fullName>
    </submittedName>
</protein>
<dbReference type="GO" id="GO:0032259">
    <property type="term" value="P:methylation"/>
    <property type="evidence" value="ECO:0007669"/>
    <property type="project" value="UniProtKB-KW"/>
</dbReference>
<dbReference type="Gene3D" id="3.40.1010.10">
    <property type="entry name" value="Cobalt-precorrin-4 Transmethylase, Domain 1"/>
    <property type="match status" value="1"/>
</dbReference>
<dbReference type="OrthoDB" id="9787825at2"/>
<dbReference type="InterPro" id="IPR035996">
    <property type="entry name" value="4pyrrol_Methylase_sf"/>
</dbReference>
<dbReference type="AlphaFoldDB" id="A0A4V2EU56"/>
<dbReference type="InterPro" id="IPR014777">
    <property type="entry name" value="4pyrrole_Mease_sub1"/>
</dbReference>
<organism evidence="7 8">
    <name type="scientific">Herbihabitans rhizosphaerae</name>
    <dbReference type="NCBI Taxonomy" id="1872711"/>
    <lineage>
        <taxon>Bacteria</taxon>
        <taxon>Bacillati</taxon>
        <taxon>Actinomycetota</taxon>
        <taxon>Actinomycetes</taxon>
        <taxon>Pseudonocardiales</taxon>
        <taxon>Pseudonocardiaceae</taxon>
        <taxon>Herbihabitans</taxon>
    </lineage>
</organism>
<evidence type="ECO:0000256" key="1">
    <source>
        <dbReference type="ARBA" id="ARBA00004953"/>
    </source>
</evidence>
<dbReference type="PANTHER" id="PTHR43182:SF1">
    <property type="entry name" value="COBALT-PRECORRIN-7 C(5)-METHYLTRANSFERASE"/>
    <property type="match status" value="1"/>
</dbReference>
<evidence type="ECO:0000313" key="7">
    <source>
        <dbReference type="EMBL" id="RZS43403.1"/>
    </source>
</evidence>
<feature type="domain" description="Tetrapyrrole methylase" evidence="6">
    <location>
        <begin position="3"/>
        <end position="181"/>
    </location>
</feature>
<dbReference type="PIRSF" id="PIRSF036428">
    <property type="entry name" value="CobL"/>
    <property type="match status" value="1"/>
</dbReference>
<dbReference type="EMBL" id="SGWQ01000002">
    <property type="protein sequence ID" value="RZS43403.1"/>
    <property type="molecule type" value="Genomic_DNA"/>
</dbReference>
<dbReference type="PANTHER" id="PTHR43182">
    <property type="entry name" value="COBALT-PRECORRIN-6B C(15)-METHYLTRANSFERASE (DECARBOXYLATING)"/>
    <property type="match status" value="1"/>
</dbReference>
<dbReference type="UniPathway" id="UPA00148"/>
<dbReference type="InterPro" id="IPR012818">
    <property type="entry name" value="CbiE"/>
</dbReference>
<evidence type="ECO:0000313" key="8">
    <source>
        <dbReference type="Proteomes" id="UP000294257"/>
    </source>
</evidence>
<dbReference type="InterPro" id="IPR000878">
    <property type="entry name" value="4pyrrol_Mease"/>
</dbReference>
<proteinExistence type="predicted"/>
<comment type="pathway">
    <text evidence="1">Cofactor biosynthesis; adenosylcobalamin biosynthesis.</text>
</comment>
<dbReference type="Gene3D" id="3.40.50.150">
    <property type="entry name" value="Vaccinia Virus protein VP39"/>
    <property type="match status" value="1"/>
</dbReference>
<dbReference type="InterPro" id="IPR050714">
    <property type="entry name" value="Cobalamin_biosynth_MTase"/>
</dbReference>
<dbReference type="GO" id="GO:0009236">
    <property type="term" value="P:cobalamin biosynthetic process"/>
    <property type="evidence" value="ECO:0007669"/>
    <property type="project" value="UniProtKB-UniPathway"/>
</dbReference>
<keyword evidence="5" id="KW-0949">S-adenosyl-L-methionine</keyword>
<keyword evidence="2" id="KW-0169">Cobalamin biosynthesis</keyword>
<evidence type="ECO:0000259" key="6">
    <source>
        <dbReference type="Pfam" id="PF00590"/>
    </source>
</evidence>
<reference evidence="7 8" key="1">
    <citation type="submission" date="2019-02" db="EMBL/GenBank/DDBJ databases">
        <title>Genomic Encyclopedia of Type Strains, Phase IV (KMG-IV): sequencing the most valuable type-strain genomes for metagenomic binning, comparative biology and taxonomic classification.</title>
        <authorList>
            <person name="Goeker M."/>
        </authorList>
    </citation>
    <scope>NUCLEOTIDE SEQUENCE [LARGE SCALE GENOMIC DNA]</scope>
    <source>
        <strain evidence="7 8">DSM 101727</strain>
    </source>
</reference>
<keyword evidence="4 7" id="KW-0808">Transferase</keyword>
<dbReference type="InterPro" id="IPR006365">
    <property type="entry name" value="Cbl_synth_CobL"/>
</dbReference>
<keyword evidence="3 7" id="KW-0489">Methyltransferase</keyword>
<sequence length="405" mass="43035">MSRVYVVGIGADGWASLSADTRELLSDADLVIGGTRHLDLLPEVRAERVTLPSPLLPALREVLGSRGDRLVCVLASGDPMFYGIGRTIVDLLGPDDVIIVPNISSLALACAQLRWPVEDVEVISAVARRPERLRAALHPGRRLLVLSEGARTPAIVAQLLTTAGYGDSEISILNDLGAERQGGDVGRARTWKDVGQVSALNVVAVQCVPDRDTVPLGRSPGLPDEVYDSDGQLTKREVRAVTLAHLRPGPGELLWDVGAGSGSIGIEWMRHHPTARAIAVESAENRVKRIVANAMSLGVPGIQVIEGRAPEALDGLDRPHAVFIGGGLTGCGVVEACWAALRPGGRLVATAVTVESETALASWHAELGGDLVRLAVSRAEPLGSFTTWRPMLPVTQWTVRKESTE</sequence>
<dbReference type="Pfam" id="PF00590">
    <property type="entry name" value="TP_methylase"/>
    <property type="match status" value="1"/>
</dbReference>
<keyword evidence="8" id="KW-1185">Reference proteome</keyword>
<evidence type="ECO:0000256" key="4">
    <source>
        <dbReference type="ARBA" id="ARBA00022679"/>
    </source>
</evidence>
<dbReference type="GO" id="GO:0008276">
    <property type="term" value="F:protein methyltransferase activity"/>
    <property type="evidence" value="ECO:0007669"/>
    <property type="project" value="InterPro"/>
</dbReference>
<evidence type="ECO:0000256" key="3">
    <source>
        <dbReference type="ARBA" id="ARBA00022603"/>
    </source>
</evidence>
<dbReference type="InterPro" id="IPR029063">
    <property type="entry name" value="SAM-dependent_MTases_sf"/>
</dbReference>
<dbReference type="RefSeq" id="WP_130343253.1">
    <property type="nucleotide sequence ID" value="NZ_SGWQ01000002.1"/>
</dbReference>
<dbReference type="NCBIfam" id="TIGR02469">
    <property type="entry name" value="CbiT"/>
    <property type="match status" value="1"/>
</dbReference>
<gene>
    <name evidence="7" type="ORF">EV193_102382</name>
</gene>
<dbReference type="SUPFAM" id="SSF53790">
    <property type="entry name" value="Tetrapyrrole methylase"/>
    <property type="match status" value="1"/>
</dbReference>
<accession>A0A4V2EU56</accession>
<comment type="caution">
    <text evidence="7">The sequence shown here is derived from an EMBL/GenBank/DDBJ whole genome shotgun (WGS) entry which is preliminary data.</text>
</comment>
<dbReference type="CDD" id="cd11644">
    <property type="entry name" value="Precorrin-6Y-MT"/>
    <property type="match status" value="1"/>
</dbReference>
<dbReference type="InterPro" id="IPR014008">
    <property type="entry name" value="Cbl_synth_MTase_CbiT"/>
</dbReference>